<keyword evidence="3" id="KW-1185">Reference proteome</keyword>
<accession>A0A1C5I236</accession>
<evidence type="ECO:0000313" key="3">
    <source>
        <dbReference type="Proteomes" id="UP000199408"/>
    </source>
</evidence>
<organism evidence="2 3">
    <name type="scientific">Micromonospora halophytica</name>
    <dbReference type="NCBI Taxonomy" id="47864"/>
    <lineage>
        <taxon>Bacteria</taxon>
        <taxon>Bacillati</taxon>
        <taxon>Actinomycetota</taxon>
        <taxon>Actinomycetes</taxon>
        <taxon>Micromonosporales</taxon>
        <taxon>Micromonosporaceae</taxon>
        <taxon>Micromonospora</taxon>
    </lineage>
</organism>
<name>A0A1C5I236_9ACTN</name>
<proteinExistence type="predicted"/>
<evidence type="ECO:0000259" key="1">
    <source>
        <dbReference type="Pfam" id="PF04149"/>
    </source>
</evidence>
<dbReference type="InterPro" id="IPR007278">
    <property type="entry name" value="DUF397"/>
</dbReference>
<gene>
    <name evidence="2" type="ORF">GA0070560_107136</name>
</gene>
<dbReference type="Proteomes" id="UP000199408">
    <property type="component" value="Unassembled WGS sequence"/>
</dbReference>
<dbReference type="EMBL" id="FMDN01000007">
    <property type="protein sequence ID" value="SCG52236.1"/>
    <property type="molecule type" value="Genomic_DNA"/>
</dbReference>
<dbReference type="Pfam" id="PF04149">
    <property type="entry name" value="DUF397"/>
    <property type="match status" value="1"/>
</dbReference>
<protein>
    <recommendedName>
        <fullName evidence="1">DUF397 domain-containing protein</fullName>
    </recommendedName>
</protein>
<dbReference type="OrthoDB" id="4560027at2"/>
<dbReference type="STRING" id="47864.GA0070560_107136"/>
<feature type="domain" description="DUF397" evidence="1">
    <location>
        <begin position="4"/>
        <end position="54"/>
    </location>
</feature>
<dbReference type="RefSeq" id="WP_091295414.1">
    <property type="nucleotide sequence ID" value="NZ_FMDN01000007.1"/>
</dbReference>
<sequence length="56" mass="6213">MDSQWRKSTRSGSNGACVEARYIVGTIEVRDSKDPSGPTLRFDGPAWSTFLAHLTR</sequence>
<reference evidence="3" key="1">
    <citation type="submission" date="2016-06" db="EMBL/GenBank/DDBJ databases">
        <authorList>
            <person name="Varghese N."/>
        </authorList>
    </citation>
    <scope>NUCLEOTIDE SEQUENCE [LARGE SCALE GENOMIC DNA]</scope>
    <source>
        <strain evidence="3">DSM 43171</strain>
    </source>
</reference>
<dbReference type="AlphaFoldDB" id="A0A1C5I236"/>
<evidence type="ECO:0000313" key="2">
    <source>
        <dbReference type="EMBL" id="SCG52236.1"/>
    </source>
</evidence>